<dbReference type="EMBL" id="JAVDYC010000001">
    <property type="protein sequence ID" value="MDR7324254.1"/>
    <property type="molecule type" value="Genomic_DNA"/>
</dbReference>
<dbReference type="InterPro" id="IPR003317">
    <property type="entry name" value="Cyt-d_oxidase_su2"/>
</dbReference>
<feature type="transmembrane region" description="Helical" evidence="7">
    <location>
        <begin position="117"/>
        <end position="136"/>
    </location>
</feature>
<evidence type="ECO:0000256" key="2">
    <source>
        <dbReference type="ARBA" id="ARBA00007543"/>
    </source>
</evidence>
<evidence type="ECO:0000256" key="5">
    <source>
        <dbReference type="ARBA" id="ARBA00022989"/>
    </source>
</evidence>
<keyword evidence="6 7" id="KW-0472">Membrane</keyword>
<accession>A0AAE4CWY0</accession>
<dbReference type="EC" id="1.10.3.-" evidence="8"/>
<evidence type="ECO:0000256" key="3">
    <source>
        <dbReference type="ARBA" id="ARBA00022475"/>
    </source>
</evidence>
<keyword evidence="9" id="KW-1185">Reference proteome</keyword>
<keyword evidence="4 7" id="KW-0812">Transmembrane</keyword>
<name>A0AAE4CWY0_9ACTN</name>
<organism evidence="8 9">
    <name type="scientific">Catenuloplanes niger</name>
    <dbReference type="NCBI Taxonomy" id="587534"/>
    <lineage>
        <taxon>Bacteria</taxon>
        <taxon>Bacillati</taxon>
        <taxon>Actinomycetota</taxon>
        <taxon>Actinomycetes</taxon>
        <taxon>Micromonosporales</taxon>
        <taxon>Micromonosporaceae</taxon>
        <taxon>Catenuloplanes</taxon>
    </lineage>
</organism>
<dbReference type="GO" id="GO:0005886">
    <property type="term" value="C:plasma membrane"/>
    <property type="evidence" value="ECO:0007669"/>
    <property type="project" value="UniProtKB-SubCell"/>
</dbReference>
<reference evidence="8 9" key="1">
    <citation type="submission" date="2023-07" db="EMBL/GenBank/DDBJ databases">
        <title>Sequencing the genomes of 1000 actinobacteria strains.</title>
        <authorList>
            <person name="Klenk H.-P."/>
        </authorList>
    </citation>
    <scope>NUCLEOTIDE SEQUENCE [LARGE SCALE GENOMIC DNA]</scope>
    <source>
        <strain evidence="8 9">DSM 44711</strain>
    </source>
</reference>
<evidence type="ECO:0000313" key="8">
    <source>
        <dbReference type="EMBL" id="MDR7324254.1"/>
    </source>
</evidence>
<sequence length="291" mass="30155">MFWILLLGALLTAYLTAAARDYGPALLGDRGPFDPHFFGRQVWLVATAGLLLGAFPALEGELLARHAAVVTPALAGTVLATVAIPLRRRRLAALGSAVAAGGWGGLLGALLTGEPAGIAVLATTVLALTAAQGAALRADTTNTTRIALLTLGVVTAGAVVVATIATVRMDTPTTYAGLLLLVVLMGALAVTAAAARRHRWRLTRAGIAVALTLPVFVVGLLTWPYALIPEPDGSGGETWRHTLADPATLRLLTFAALPALPLALLAHLAGTRSRRSQVEGHSQEFGRLWLT</sequence>
<dbReference type="Proteomes" id="UP001183629">
    <property type="component" value="Unassembled WGS sequence"/>
</dbReference>
<feature type="transmembrane region" description="Helical" evidence="7">
    <location>
        <begin position="91"/>
        <end position="111"/>
    </location>
</feature>
<evidence type="ECO:0000256" key="7">
    <source>
        <dbReference type="SAM" id="Phobius"/>
    </source>
</evidence>
<keyword evidence="5 7" id="KW-1133">Transmembrane helix</keyword>
<dbReference type="AlphaFoldDB" id="A0AAE4CWY0"/>
<keyword evidence="3" id="KW-1003">Cell membrane</keyword>
<feature type="transmembrane region" description="Helical" evidence="7">
    <location>
        <begin position="248"/>
        <end position="269"/>
    </location>
</feature>
<evidence type="ECO:0000256" key="6">
    <source>
        <dbReference type="ARBA" id="ARBA00023136"/>
    </source>
</evidence>
<protein>
    <submittedName>
        <fullName evidence="8">Cytochrome d ubiquinol oxidase subunit II</fullName>
        <ecNumber evidence="8">1.10.3.-</ecNumber>
    </submittedName>
</protein>
<dbReference type="Pfam" id="PF02322">
    <property type="entry name" value="Cyt_bd_oxida_II"/>
    <property type="match status" value="1"/>
</dbReference>
<dbReference type="GO" id="GO:0016491">
    <property type="term" value="F:oxidoreductase activity"/>
    <property type="evidence" value="ECO:0007669"/>
    <property type="project" value="UniProtKB-KW"/>
</dbReference>
<feature type="transmembrane region" description="Helical" evidence="7">
    <location>
        <begin position="148"/>
        <end position="169"/>
    </location>
</feature>
<proteinExistence type="inferred from homology"/>
<feature type="transmembrane region" description="Helical" evidence="7">
    <location>
        <begin position="63"/>
        <end position="84"/>
    </location>
</feature>
<comment type="similarity">
    <text evidence="2">Belongs to the cytochrome ubiquinol oxidase subunit 2 family.</text>
</comment>
<evidence type="ECO:0000313" key="9">
    <source>
        <dbReference type="Proteomes" id="UP001183629"/>
    </source>
</evidence>
<feature type="transmembrane region" description="Helical" evidence="7">
    <location>
        <begin position="207"/>
        <end position="228"/>
    </location>
</feature>
<comment type="caution">
    <text evidence="8">The sequence shown here is derived from an EMBL/GenBank/DDBJ whole genome shotgun (WGS) entry which is preliminary data.</text>
</comment>
<comment type="subcellular location">
    <subcellularLocation>
        <location evidence="1">Cell membrane</location>
        <topology evidence="1">Multi-pass membrane protein</topology>
    </subcellularLocation>
</comment>
<evidence type="ECO:0000256" key="1">
    <source>
        <dbReference type="ARBA" id="ARBA00004651"/>
    </source>
</evidence>
<dbReference type="RefSeq" id="WP_310417353.1">
    <property type="nucleotide sequence ID" value="NZ_JAVDYC010000001.1"/>
</dbReference>
<gene>
    <name evidence="8" type="ORF">J2S44_004504</name>
</gene>
<keyword evidence="8" id="KW-0560">Oxidoreductase</keyword>
<feature type="transmembrane region" description="Helical" evidence="7">
    <location>
        <begin position="175"/>
        <end position="195"/>
    </location>
</feature>
<evidence type="ECO:0000256" key="4">
    <source>
        <dbReference type="ARBA" id="ARBA00022692"/>
    </source>
</evidence>